<name>A0AA41SC40_PAPNU</name>
<feature type="compositionally biased region" description="Basic and acidic residues" evidence="1">
    <location>
        <begin position="37"/>
        <end position="63"/>
    </location>
</feature>
<evidence type="ECO:0000313" key="3">
    <source>
        <dbReference type="EMBL" id="MCL7032500.1"/>
    </source>
</evidence>
<feature type="domain" description="DUF3444" evidence="2">
    <location>
        <begin position="74"/>
        <end position="238"/>
    </location>
</feature>
<evidence type="ECO:0000259" key="2">
    <source>
        <dbReference type="Pfam" id="PF11926"/>
    </source>
</evidence>
<proteinExistence type="predicted"/>
<evidence type="ECO:0000313" key="4">
    <source>
        <dbReference type="Proteomes" id="UP001177140"/>
    </source>
</evidence>
<gene>
    <name evidence="3" type="ORF">MKW94_024462</name>
</gene>
<dbReference type="AlphaFoldDB" id="A0AA41SC40"/>
<sequence>MNVTQIKKEEDLDMQSPPGFARKASNGQGTGTGANDHGNKGNKEADIIRKGDEQAGRSNRITEEVAEDDDDHCEQEVVDPDFYGFNKSEDCIAVGQIWAIISDFDGNPRFYAKIKKVYSPFKVDVTWLVFVAGDLDEVAWKRSGVPVACGKFKHGLTVTIENMRSFSHMMLKEKGSENSYIIYPRKGETWALRKNWNITWSSDPDNHNREYEYEFVVVLSAYTKKAGILVANLVKLEGKR</sequence>
<feature type="compositionally biased region" description="Basic and acidic residues" evidence="1">
    <location>
        <begin position="1"/>
        <end position="10"/>
    </location>
</feature>
<reference evidence="3" key="1">
    <citation type="submission" date="2022-03" db="EMBL/GenBank/DDBJ databases">
        <title>A functionally conserved STORR gene fusion in Papaver species that diverged 16.8 million years ago.</title>
        <authorList>
            <person name="Catania T."/>
        </authorList>
    </citation>
    <scope>NUCLEOTIDE SEQUENCE</scope>
    <source>
        <strain evidence="3">S-191538</strain>
    </source>
</reference>
<dbReference type="InterPro" id="IPR024593">
    <property type="entry name" value="DUF3444"/>
</dbReference>
<feature type="region of interest" description="Disordered" evidence="1">
    <location>
        <begin position="1"/>
        <end position="73"/>
    </location>
</feature>
<dbReference type="PANTHER" id="PTHR45089">
    <property type="entry name" value="DNAJ HEAT SHOCK AMINO-TERMINAL DOMAIN PROTEIN-RELATED"/>
    <property type="match status" value="1"/>
</dbReference>
<organism evidence="3 4">
    <name type="scientific">Papaver nudicaule</name>
    <name type="common">Iceland poppy</name>
    <dbReference type="NCBI Taxonomy" id="74823"/>
    <lineage>
        <taxon>Eukaryota</taxon>
        <taxon>Viridiplantae</taxon>
        <taxon>Streptophyta</taxon>
        <taxon>Embryophyta</taxon>
        <taxon>Tracheophyta</taxon>
        <taxon>Spermatophyta</taxon>
        <taxon>Magnoliopsida</taxon>
        <taxon>Ranunculales</taxon>
        <taxon>Papaveraceae</taxon>
        <taxon>Papaveroideae</taxon>
        <taxon>Papaver</taxon>
    </lineage>
</organism>
<protein>
    <recommendedName>
        <fullName evidence="2">DUF3444 domain-containing protein</fullName>
    </recommendedName>
</protein>
<dbReference type="PANTHER" id="PTHR45089:SF24">
    <property type="entry name" value="DNAJ HEAT SHOCK N-TERMINAL DOMAIN-CONTAINING PROTEIN"/>
    <property type="match status" value="1"/>
</dbReference>
<dbReference type="Proteomes" id="UP001177140">
    <property type="component" value="Unassembled WGS sequence"/>
</dbReference>
<accession>A0AA41SC40</accession>
<dbReference type="EMBL" id="JAJJMA010124144">
    <property type="protein sequence ID" value="MCL7032500.1"/>
    <property type="molecule type" value="Genomic_DNA"/>
</dbReference>
<dbReference type="Pfam" id="PF11926">
    <property type="entry name" value="DUF3444"/>
    <property type="match status" value="1"/>
</dbReference>
<comment type="caution">
    <text evidence="3">The sequence shown here is derived from an EMBL/GenBank/DDBJ whole genome shotgun (WGS) entry which is preliminary data.</text>
</comment>
<feature type="compositionally biased region" description="Acidic residues" evidence="1">
    <location>
        <begin position="64"/>
        <end position="73"/>
    </location>
</feature>
<keyword evidence="4" id="KW-1185">Reference proteome</keyword>
<evidence type="ECO:0000256" key="1">
    <source>
        <dbReference type="SAM" id="MobiDB-lite"/>
    </source>
</evidence>